<organism evidence="1 2">
    <name type="scientific">Mycobacterium intracellulare</name>
    <dbReference type="NCBI Taxonomy" id="1767"/>
    <lineage>
        <taxon>Bacteria</taxon>
        <taxon>Bacillati</taxon>
        <taxon>Actinomycetota</taxon>
        <taxon>Actinomycetes</taxon>
        <taxon>Mycobacteriales</taxon>
        <taxon>Mycobacteriaceae</taxon>
        <taxon>Mycobacterium</taxon>
        <taxon>Mycobacterium avium complex (MAC)</taxon>
    </lineage>
</organism>
<dbReference type="Proteomes" id="UP001187143">
    <property type="component" value="Unassembled WGS sequence"/>
</dbReference>
<proteinExistence type="predicted"/>
<accession>A0AAE4RGA0</accession>
<gene>
    <name evidence="1" type="ORF">R4F53_23165</name>
</gene>
<dbReference type="RefSeq" id="WP_308011496.1">
    <property type="nucleotide sequence ID" value="NZ_JAEKMV010000033.1"/>
</dbReference>
<name>A0AAE4RGA0_MYCIT</name>
<dbReference type="EMBL" id="JAWLLD010000035">
    <property type="protein sequence ID" value="MDV7015190.1"/>
    <property type="molecule type" value="Genomic_DNA"/>
</dbReference>
<comment type="caution">
    <text evidence="1">The sequence shown here is derived from an EMBL/GenBank/DDBJ whole genome shotgun (WGS) entry which is preliminary data.</text>
</comment>
<dbReference type="AlphaFoldDB" id="A0AAE4RGA0"/>
<evidence type="ECO:0000313" key="1">
    <source>
        <dbReference type="EMBL" id="MDV7015190.1"/>
    </source>
</evidence>
<evidence type="ECO:0000313" key="2">
    <source>
        <dbReference type="Proteomes" id="UP001187143"/>
    </source>
</evidence>
<sequence>MGGPLTIGVGVSGADTIHTEGNYPTREACQNAGVKGTAPGSWNNFWCVPDRNVNGNWKSVLSN</sequence>
<reference evidence="1" key="1">
    <citation type="submission" date="2023-10" db="EMBL/GenBank/DDBJ databases">
        <title>Characterization and genome sequence of Mycobacterium intracellulare ABSURDO, a novel pathogenic isolate with three colony morphotypes that vary in growth and acid-fastness.</title>
        <authorList>
            <person name="Jude B.A."/>
            <person name="Robinson R.T."/>
        </authorList>
    </citation>
    <scope>NUCLEOTIDE SEQUENCE</scope>
    <source>
        <strain evidence="1">ABSURDO Component B</strain>
    </source>
</reference>
<protein>
    <submittedName>
        <fullName evidence="1">Uncharacterized protein</fullName>
    </submittedName>
</protein>